<evidence type="ECO:0000256" key="2">
    <source>
        <dbReference type="ARBA" id="ARBA00012727"/>
    </source>
</evidence>
<dbReference type="Pfam" id="PF04679">
    <property type="entry name" value="DNA_ligase_A_C"/>
    <property type="match status" value="1"/>
</dbReference>
<dbReference type="GO" id="GO:0003910">
    <property type="term" value="F:DNA ligase (ATP) activity"/>
    <property type="evidence" value="ECO:0007669"/>
    <property type="project" value="UniProtKB-EC"/>
</dbReference>
<dbReference type="CDD" id="cd07971">
    <property type="entry name" value="OBF_DNA_ligase_LigD"/>
    <property type="match status" value="1"/>
</dbReference>
<dbReference type="Gene3D" id="3.30.470.30">
    <property type="entry name" value="DNA ligase/mRNA capping enzyme"/>
    <property type="match status" value="1"/>
</dbReference>
<protein>
    <recommendedName>
        <fullName evidence="2">DNA ligase (ATP)</fullName>
        <ecNumber evidence="2">6.5.1.1</ecNumber>
    </recommendedName>
</protein>
<reference evidence="6 7" key="1">
    <citation type="submission" date="2020-04" db="EMBL/GenBank/DDBJ databases">
        <title>MicrobeNet Type strains.</title>
        <authorList>
            <person name="Nicholson A.C."/>
        </authorList>
    </citation>
    <scope>NUCLEOTIDE SEQUENCE [LARGE SCALE GENOMIC DNA]</scope>
    <source>
        <strain evidence="6 7">DSM 45078</strain>
    </source>
</reference>
<comment type="similarity">
    <text evidence="1">Belongs to the ATP-dependent DNA ligase family.</text>
</comment>
<dbReference type="InterPro" id="IPR012310">
    <property type="entry name" value="DNA_ligase_ATP-dep_cent"/>
</dbReference>
<accession>A0A846XJN0</accession>
<dbReference type="NCBIfam" id="TIGR02779">
    <property type="entry name" value="NHEJ_ligase_lig"/>
    <property type="match status" value="1"/>
</dbReference>
<evidence type="ECO:0000259" key="5">
    <source>
        <dbReference type="PROSITE" id="PS50160"/>
    </source>
</evidence>
<dbReference type="GO" id="GO:0006310">
    <property type="term" value="P:DNA recombination"/>
    <property type="evidence" value="ECO:0007669"/>
    <property type="project" value="InterPro"/>
</dbReference>
<sequence length="315" mass="34174">MLATAGSPPDPALNWRYEMKWDGQRAVSRCGEGGCRFWSRNLREATEFYPDLAGALSAATAEFDGGLVLDGEIVAPDPATGAPDFARLQQRMHSKPTSARLAGVRVEYVVFDVLFVDAVSTMDKPYLARREILDDLTLEGGLIRVPPFWTALDPEHLLAAAAQAGLEGIVSKRADSRYRPGTRSRDWIKSALRRTAEGVIVAWLPGNGAFADTLGSLVLGAHENGPDLRFIGSVGTGFTMADRRKLRAALDGIARTTSPLRAVPAAISKAARWVDPVLVADVEYRELTGDGVLRHPSFRGLRPDRSPDEITAPQN</sequence>
<proteinExistence type="inferred from homology"/>
<dbReference type="PANTHER" id="PTHR45674:SF4">
    <property type="entry name" value="DNA LIGASE 1"/>
    <property type="match status" value="1"/>
</dbReference>
<dbReference type="InterPro" id="IPR050191">
    <property type="entry name" value="ATP-dep_DNA_ligase"/>
</dbReference>
<dbReference type="GO" id="GO:0005524">
    <property type="term" value="F:ATP binding"/>
    <property type="evidence" value="ECO:0007669"/>
    <property type="project" value="InterPro"/>
</dbReference>
<dbReference type="CDD" id="cd07906">
    <property type="entry name" value="Adenylation_DNA_ligase_LigD_LigC"/>
    <property type="match status" value="1"/>
</dbReference>
<keyword evidence="7" id="KW-1185">Reference proteome</keyword>
<dbReference type="SUPFAM" id="SSF56091">
    <property type="entry name" value="DNA ligase/mRNA capping enzyme, catalytic domain"/>
    <property type="match status" value="1"/>
</dbReference>
<feature type="domain" description="ATP-dependent DNA ligase family profile" evidence="5">
    <location>
        <begin position="99"/>
        <end position="235"/>
    </location>
</feature>
<dbReference type="SUPFAM" id="SSF50249">
    <property type="entry name" value="Nucleic acid-binding proteins"/>
    <property type="match status" value="1"/>
</dbReference>
<dbReference type="InterPro" id="IPR012309">
    <property type="entry name" value="DNA_ligase_ATP-dep_C"/>
</dbReference>
<dbReference type="Pfam" id="PF01068">
    <property type="entry name" value="DNA_ligase_A_M"/>
    <property type="match status" value="1"/>
</dbReference>
<evidence type="ECO:0000313" key="7">
    <source>
        <dbReference type="Proteomes" id="UP000565715"/>
    </source>
</evidence>
<evidence type="ECO:0000313" key="6">
    <source>
        <dbReference type="EMBL" id="NKY35545.1"/>
    </source>
</evidence>
<dbReference type="PANTHER" id="PTHR45674">
    <property type="entry name" value="DNA LIGASE 1/3 FAMILY MEMBER"/>
    <property type="match status" value="1"/>
</dbReference>
<evidence type="ECO:0000256" key="3">
    <source>
        <dbReference type="ARBA" id="ARBA00022598"/>
    </source>
</evidence>
<dbReference type="InterPro" id="IPR012340">
    <property type="entry name" value="NA-bd_OB-fold"/>
</dbReference>
<dbReference type="Proteomes" id="UP000565715">
    <property type="component" value="Unassembled WGS sequence"/>
</dbReference>
<dbReference type="Gene3D" id="3.30.1490.70">
    <property type="match status" value="1"/>
</dbReference>
<name>A0A846XJN0_9NOCA</name>
<dbReference type="PROSITE" id="PS50160">
    <property type="entry name" value="DNA_LIGASE_A3"/>
    <property type="match status" value="1"/>
</dbReference>
<dbReference type="Gene3D" id="2.40.50.140">
    <property type="entry name" value="Nucleic acid-binding proteins"/>
    <property type="match status" value="1"/>
</dbReference>
<dbReference type="AlphaFoldDB" id="A0A846XJN0"/>
<gene>
    <name evidence="6" type="ORF">HGA13_21085</name>
</gene>
<dbReference type="GO" id="GO:0006281">
    <property type="term" value="P:DNA repair"/>
    <property type="evidence" value="ECO:0007669"/>
    <property type="project" value="InterPro"/>
</dbReference>
<comment type="caution">
    <text evidence="6">The sequence shown here is derived from an EMBL/GenBank/DDBJ whole genome shotgun (WGS) entry which is preliminary data.</text>
</comment>
<evidence type="ECO:0000256" key="1">
    <source>
        <dbReference type="ARBA" id="ARBA00007572"/>
    </source>
</evidence>
<comment type="catalytic activity">
    <reaction evidence="4">
        <text>ATP + (deoxyribonucleotide)n-3'-hydroxyl + 5'-phospho-(deoxyribonucleotide)m = (deoxyribonucleotide)n+m + AMP + diphosphate.</text>
        <dbReference type="EC" id="6.5.1.1"/>
    </reaction>
</comment>
<evidence type="ECO:0000256" key="4">
    <source>
        <dbReference type="ARBA" id="ARBA00034003"/>
    </source>
</evidence>
<dbReference type="InterPro" id="IPR014146">
    <property type="entry name" value="LigD_ligase_dom"/>
</dbReference>
<organism evidence="6 7">
    <name type="scientific">Nocardia speluncae</name>
    <dbReference type="NCBI Taxonomy" id="419477"/>
    <lineage>
        <taxon>Bacteria</taxon>
        <taxon>Bacillati</taxon>
        <taxon>Actinomycetota</taxon>
        <taxon>Actinomycetes</taxon>
        <taxon>Mycobacteriales</taxon>
        <taxon>Nocardiaceae</taxon>
        <taxon>Nocardia</taxon>
    </lineage>
</organism>
<keyword evidence="3 6" id="KW-0436">Ligase</keyword>
<dbReference type="EC" id="6.5.1.1" evidence="2"/>
<dbReference type="EMBL" id="JAAXOO010000005">
    <property type="protein sequence ID" value="NKY35545.1"/>
    <property type="molecule type" value="Genomic_DNA"/>
</dbReference>